<protein>
    <submittedName>
        <fullName evidence="1">Uncharacterized protein</fullName>
    </submittedName>
</protein>
<accession>A0A1Q5Q0G1</accession>
<dbReference type="RefSeq" id="WP_073717161.1">
    <property type="nucleotide sequence ID" value="NZ_MQVR01000065.1"/>
</dbReference>
<sequence length="111" mass="11889">MPVAQGKGTDTPHSAVKTLLTAMSKKDTELMCSVVENEIVTGRDGDIPCMQGTTQALAVRKGGESMDDFSYEVVEKNGETFVKTTRASGGDGLEMRVVQDGGKWFVASKQD</sequence>
<name>A0A1Q5Q0G1_9ACTO</name>
<dbReference type="Proteomes" id="UP000185628">
    <property type="component" value="Unassembled WGS sequence"/>
</dbReference>
<reference evidence="2" key="1">
    <citation type="submission" date="2016-12" db="EMBL/GenBank/DDBJ databases">
        <authorList>
            <person name="Meng X."/>
        </authorList>
    </citation>
    <scope>NUCLEOTIDE SEQUENCE [LARGE SCALE GENOMIC DNA]</scope>
    <source>
        <strain evidence="2">DSM 19116</strain>
    </source>
</reference>
<comment type="caution">
    <text evidence="1">The sequence shown here is derived from an EMBL/GenBank/DDBJ whole genome shotgun (WGS) entry which is preliminary data.</text>
</comment>
<organism evidence="1 2">
    <name type="scientific">Bowdeniella nasicola</name>
    <dbReference type="NCBI Taxonomy" id="208480"/>
    <lineage>
        <taxon>Bacteria</taxon>
        <taxon>Bacillati</taxon>
        <taxon>Actinomycetota</taxon>
        <taxon>Actinomycetes</taxon>
        <taxon>Actinomycetales</taxon>
        <taxon>Actinomycetaceae</taxon>
        <taxon>Bowdeniella</taxon>
    </lineage>
</organism>
<dbReference type="AlphaFoldDB" id="A0A1Q5Q0G1"/>
<dbReference type="EMBL" id="MQVR01000065">
    <property type="protein sequence ID" value="OKL53373.1"/>
    <property type="molecule type" value="Genomic_DNA"/>
</dbReference>
<keyword evidence="2" id="KW-1185">Reference proteome</keyword>
<proteinExistence type="predicted"/>
<evidence type="ECO:0000313" key="2">
    <source>
        <dbReference type="Proteomes" id="UP000185628"/>
    </source>
</evidence>
<evidence type="ECO:0000313" key="1">
    <source>
        <dbReference type="EMBL" id="OKL53373.1"/>
    </source>
</evidence>
<gene>
    <name evidence="1" type="ORF">BSZ39_09825</name>
</gene>